<gene>
    <name evidence="1" type="ORF">METZ01_LOCUS168365</name>
</gene>
<dbReference type="EMBL" id="UINC01030698">
    <property type="protein sequence ID" value="SVB15511.1"/>
    <property type="molecule type" value="Genomic_DNA"/>
</dbReference>
<accession>A0A382BPP3</accession>
<proteinExistence type="predicted"/>
<organism evidence="1">
    <name type="scientific">marine metagenome</name>
    <dbReference type="NCBI Taxonomy" id="408172"/>
    <lineage>
        <taxon>unclassified sequences</taxon>
        <taxon>metagenomes</taxon>
        <taxon>ecological metagenomes</taxon>
    </lineage>
</organism>
<dbReference type="InterPro" id="IPR015943">
    <property type="entry name" value="WD40/YVTN_repeat-like_dom_sf"/>
</dbReference>
<dbReference type="AlphaFoldDB" id="A0A382BPP3"/>
<reference evidence="1" key="1">
    <citation type="submission" date="2018-05" db="EMBL/GenBank/DDBJ databases">
        <authorList>
            <person name="Lanie J.A."/>
            <person name="Ng W.-L."/>
            <person name="Kazmierczak K.M."/>
            <person name="Andrzejewski T.M."/>
            <person name="Davidsen T.M."/>
            <person name="Wayne K.J."/>
            <person name="Tettelin H."/>
            <person name="Glass J.I."/>
            <person name="Rusch D."/>
            <person name="Podicherti R."/>
            <person name="Tsui H.-C.T."/>
            <person name="Winkler M.E."/>
        </authorList>
    </citation>
    <scope>NUCLEOTIDE SEQUENCE</scope>
</reference>
<name>A0A382BPP3_9ZZZZ</name>
<dbReference type="SUPFAM" id="SSF50998">
    <property type="entry name" value="Quinoprotein alcohol dehydrogenase-like"/>
    <property type="match status" value="1"/>
</dbReference>
<dbReference type="Gene3D" id="2.130.10.10">
    <property type="entry name" value="YVTN repeat-like/Quinoprotein amine dehydrogenase"/>
    <property type="match status" value="1"/>
</dbReference>
<sequence length="511" mass="57315">MNFKNCFLILGFMLFITCSKNGSSNTNSTDIAIIPYYGTYLFQDKKCLGSDIQYTTIDENGISFFDYLGDNCDDTVECYSLQTFDLTEMSSDTLLIMADEESDVTNGIVYIASDSLIIVSYDSNNGSEEYQWDKINDEIHSFTPICDQEYQNTKDIADIVVYAVSDNGDLLWKNYLHGGIWDLGSAITTTQDGGYLIIGEFDAIEWGGCCYTHDSDTRDIIKLNSQGEMEWEKEITYSNYGVSEHHLHISLGLFKTSQGDIVFQAQTGSRVGFNLIMMNQQGDLIWSREYQEFYATEITENASGQLVLLGWSGSTKLLKILDNTNGDIISEKEYPGLFYPIAATSAGQDLVVTGFIKRNDSLNYSPMFLLKIDDQGNEIWRKIWNQETEISRGPLDVIETNDGGFLIFCQTDPPPYATLIKTDSAGDEEWRKKYDDYVGGGKGWIHHTDDGGFFMASGYAVTKLDPNGLVEWQAACSSCFDKYFNNGKVSGTNYDMRPIEGGAVMVGYGWE</sequence>
<evidence type="ECO:0000313" key="1">
    <source>
        <dbReference type="EMBL" id="SVB15511.1"/>
    </source>
</evidence>
<protein>
    <recommendedName>
        <fullName evidence="2">Bulb-type lectin domain-containing protein</fullName>
    </recommendedName>
</protein>
<dbReference type="PANTHER" id="PTHR42754:SF1">
    <property type="entry name" value="LIPOPROTEIN"/>
    <property type="match status" value="1"/>
</dbReference>
<evidence type="ECO:0008006" key="2">
    <source>
        <dbReference type="Google" id="ProtNLM"/>
    </source>
</evidence>
<dbReference type="PANTHER" id="PTHR42754">
    <property type="entry name" value="ENDOGLUCANASE"/>
    <property type="match status" value="1"/>
</dbReference>
<dbReference type="InterPro" id="IPR011047">
    <property type="entry name" value="Quinoprotein_ADH-like_sf"/>
</dbReference>